<protein>
    <submittedName>
        <fullName evidence="4">Alpha/beta hydrolase</fullName>
    </submittedName>
</protein>
<keyword evidence="2" id="KW-0732">Signal</keyword>
<dbReference type="SUPFAM" id="SSF53474">
    <property type="entry name" value="alpha/beta-Hydrolases"/>
    <property type="match status" value="1"/>
</dbReference>
<evidence type="ECO:0000313" key="4">
    <source>
        <dbReference type="EMBL" id="MCG2576577.1"/>
    </source>
</evidence>
<dbReference type="PANTHER" id="PTHR48081">
    <property type="entry name" value="AB HYDROLASE SUPERFAMILY PROTEIN C4A8.06C"/>
    <property type="match status" value="1"/>
</dbReference>
<organism evidence="4 5">
    <name type="scientific">Dechloromonas hankyongensis</name>
    <dbReference type="NCBI Taxonomy" id="2908002"/>
    <lineage>
        <taxon>Bacteria</taxon>
        <taxon>Pseudomonadati</taxon>
        <taxon>Pseudomonadota</taxon>
        <taxon>Betaproteobacteria</taxon>
        <taxon>Rhodocyclales</taxon>
        <taxon>Azonexaceae</taxon>
        <taxon>Dechloromonas</taxon>
    </lineage>
</organism>
<sequence length="280" mass="29861">MSLPRLSVTLLLLGAFTAANADMPPTLGNVPYGPAPEQRFDLYAPQNGDAPLIVMVHGGGWRRGDKEMGRVVDNKVARWLPRGIAFASINYRMQPTAAPLEQARDVARALAAVQRDGGKLGIDRDNIVLMGHSAGAHLIALLAARPDLVNEAGARPWRGTVLLDSGALDVPAIMNARHLPLYDRAFGSNPADWLAASPYQQLRAISAPILAVCSSRRANACPQAGNFVAKAQGLGTRATVLPLDKTHAEINAQLGDDAAYTAEVERHLGNWSAAFAQSLR</sequence>
<evidence type="ECO:0000313" key="5">
    <source>
        <dbReference type="Proteomes" id="UP001165384"/>
    </source>
</evidence>
<dbReference type="GO" id="GO:0016787">
    <property type="term" value="F:hydrolase activity"/>
    <property type="evidence" value="ECO:0007669"/>
    <property type="project" value="UniProtKB-KW"/>
</dbReference>
<feature type="signal peptide" evidence="2">
    <location>
        <begin position="1"/>
        <end position="21"/>
    </location>
</feature>
<proteinExistence type="predicted"/>
<dbReference type="EMBL" id="JAKLTN010000001">
    <property type="protein sequence ID" value="MCG2576577.1"/>
    <property type="molecule type" value="Genomic_DNA"/>
</dbReference>
<feature type="domain" description="BD-FAE-like" evidence="3">
    <location>
        <begin position="41"/>
        <end position="144"/>
    </location>
</feature>
<comment type="caution">
    <text evidence="4">The sequence shown here is derived from an EMBL/GenBank/DDBJ whole genome shotgun (WGS) entry which is preliminary data.</text>
</comment>
<dbReference type="Pfam" id="PF20434">
    <property type="entry name" value="BD-FAE"/>
    <property type="match status" value="1"/>
</dbReference>
<reference evidence="4" key="1">
    <citation type="submission" date="2022-01" db="EMBL/GenBank/DDBJ databases">
        <authorList>
            <person name="Jo J.-H."/>
            <person name="Im W.-T."/>
        </authorList>
    </citation>
    <scope>NUCLEOTIDE SEQUENCE</scope>
    <source>
        <strain evidence="4">XY25</strain>
    </source>
</reference>
<dbReference type="InterPro" id="IPR050300">
    <property type="entry name" value="GDXG_lipolytic_enzyme"/>
</dbReference>
<dbReference type="Proteomes" id="UP001165384">
    <property type="component" value="Unassembled WGS sequence"/>
</dbReference>
<keyword evidence="1 4" id="KW-0378">Hydrolase</keyword>
<dbReference type="Gene3D" id="3.40.50.1820">
    <property type="entry name" value="alpha/beta hydrolase"/>
    <property type="match status" value="1"/>
</dbReference>
<evidence type="ECO:0000256" key="1">
    <source>
        <dbReference type="ARBA" id="ARBA00022801"/>
    </source>
</evidence>
<name>A0ABS9K0B2_9RHOO</name>
<dbReference type="InterPro" id="IPR029058">
    <property type="entry name" value="AB_hydrolase_fold"/>
</dbReference>
<feature type="chain" id="PRO_5045758766" evidence="2">
    <location>
        <begin position="22"/>
        <end position="280"/>
    </location>
</feature>
<dbReference type="PANTHER" id="PTHR48081:SF33">
    <property type="entry name" value="KYNURENINE FORMAMIDASE"/>
    <property type="match status" value="1"/>
</dbReference>
<dbReference type="InterPro" id="IPR049492">
    <property type="entry name" value="BD-FAE-like_dom"/>
</dbReference>
<keyword evidence="5" id="KW-1185">Reference proteome</keyword>
<accession>A0ABS9K0B2</accession>
<evidence type="ECO:0000259" key="3">
    <source>
        <dbReference type="Pfam" id="PF20434"/>
    </source>
</evidence>
<evidence type="ECO:0000256" key="2">
    <source>
        <dbReference type="SAM" id="SignalP"/>
    </source>
</evidence>
<dbReference type="RefSeq" id="WP_275708659.1">
    <property type="nucleotide sequence ID" value="NZ_JAKLTN010000001.1"/>
</dbReference>
<gene>
    <name evidence="4" type="ORF">LZ012_06155</name>
</gene>